<evidence type="ECO:0000259" key="14">
    <source>
        <dbReference type="PROSITE" id="PS50011"/>
    </source>
</evidence>
<dbReference type="InterPro" id="IPR032675">
    <property type="entry name" value="LRR_dom_sf"/>
</dbReference>
<dbReference type="InterPro" id="IPR055414">
    <property type="entry name" value="LRR_R13L4/SHOC2-like"/>
</dbReference>
<keyword evidence="16" id="KW-1185">Reference proteome</keyword>
<evidence type="ECO:0000256" key="8">
    <source>
        <dbReference type="ARBA" id="ARBA00022989"/>
    </source>
</evidence>
<dbReference type="PANTHER" id="PTHR27000:SF439">
    <property type="entry name" value="RECEPTOR-LIKE PROTEIN KINASE 7"/>
    <property type="match status" value="1"/>
</dbReference>
<dbReference type="InterPro" id="IPR013210">
    <property type="entry name" value="LRR_N_plant-typ"/>
</dbReference>
<keyword evidence="6 13" id="KW-0732">Signal</keyword>
<keyword evidence="7" id="KW-0677">Repeat</keyword>
<evidence type="ECO:0000256" key="2">
    <source>
        <dbReference type="ARBA" id="ARBA00004479"/>
    </source>
</evidence>
<dbReference type="Pfam" id="PF23598">
    <property type="entry name" value="LRR_14"/>
    <property type="match status" value="1"/>
</dbReference>
<reference evidence="15 16" key="1">
    <citation type="journal article" date="2023" name="Hortic Res">
        <title>Pangenome of water caltrop reveals structural variations and asymmetric subgenome divergence after allopolyploidization.</title>
        <authorList>
            <person name="Zhang X."/>
            <person name="Chen Y."/>
            <person name="Wang L."/>
            <person name="Yuan Y."/>
            <person name="Fang M."/>
            <person name="Shi L."/>
            <person name="Lu R."/>
            <person name="Comes H.P."/>
            <person name="Ma Y."/>
            <person name="Chen Y."/>
            <person name="Huang G."/>
            <person name="Zhou Y."/>
            <person name="Zheng Z."/>
            <person name="Qiu Y."/>
        </authorList>
    </citation>
    <scope>NUCLEOTIDE SEQUENCE [LARGE SCALE GENOMIC DNA]</scope>
    <source>
        <strain evidence="15">F231</strain>
    </source>
</reference>
<keyword evidence="8 12" id="KW-1133">Transmembrane helix</keyword>
<comment type="subcellular location">
    <subcellularLocation>
        <location evidence="1">Cell membrane</location>
        <topology evidence="1">Single-pass membrane protein</topology>
    </subcellularLocation>
    <subcellularLocation>
        <location evidence="2">Membrane</location>
        <topology evidence="2">Single-pass type I membrane protein</topology>
    </subcellularLocation>
</comment>
<evidence type="ECO:0000313" key="16">
    <source>
        <dbReference type="Proteomes" id="UP001346149"/>
    </source>
</evidence>
<comment type="caution">
    <text evidence="15">The sequence shown here is derived from an EMBL/GenBank/DDBJ whole genome shotgun (WGS) entry which is preliminary data.</text>
</comment>
<evidence type="ECO:0000256" key="6">
    <source>
        <dbReference type="ARBA" id="ARBA00022729"/>
    </source>
</evidence>
<gene>
    <name evidence="15" type="ORF">SAY86_023228</name>
</gene>
<keyword evidence="5 12" id="KW-0812">Transmembrane</keyword>
<evidence type="ECO:0000256" key="11">
    <source>
        <dbReference type="ARBA" id="ARBA00023180"/>
    </source>
</evidence>
<feature type="chain" id="PRO_5042893208" description="Protein kinase domain-containing protein" evidence="13">
    <location>
        <begin position="29"/>
        <end position="967"/>
    </location>
</feature>
<keyword evidence="11" id="KW-0325">Glycoprotein</keyword>
<feature type="signal peptide" evidence="13">
    <location>
        <begin position="1"/>
        <end position="28"/>
    </location>
</feature>
<evidence type="ECO:0000256" key="3">
    <source>
        <dbReference type="ARBA" id="ARBA00009592"/>
    </source>
</evidence>
<keyword evidence="9 12" id="KW-0472">Membrane</keyword>
<keyword evidence="10" id="KW-0675">Receptor</keyword>
<evidence type="ECO:0000256" key="1">
    <source>
        <dbReference type="ARBA" id="ARBA00004162"/>
    </source>
</evidence>
<dbReference type="Gene3D" id="1.10.510.10">
    <property type="entry name" value="Transferase(Phosphotransferase) domain 1"/>
    <property type="match status" value="1"/>
</dbReference>
<dbReference type="InterPro" id="IPR003591">
    <property type="entry name" value="Leu-rich_rpt_typical-subtyp"/>
</dbReference>
<evidence type="ECO:0000256" key="13">
    <source>
        <dbReference type="SAM" id="SignalP"/>
    </source>
</evidence>
<evidence type="ECO:0000256" key="12">
    <source>
        <dbReference type="SAM" id="Phobius"/>
    </source>
</evidence>
<dbReference type="GO" id="GO:0004672">
    <property type="term" value="F:protein kinase activity"/>
    <property type="evidence" value="ECO:0007669"/>
    <property type="project" value="InterPro"/>
</dbReference>
<dbReference type="InterPro" id="IPR011009">
    <property type="entry name" value="Kinase-like_dom_sf"/>
</dbReference>
<dbReference type="FunFam" id="3.80.10.10:FF:000111">
    <property type="entry name" value="LRR receptor-like serine/threonine-protein kinase ERECTA"/>
    <property type="match status" value="1"/>
</dbReference>
<dbReference type="SMART" id="SM00369">
    <property type="entry name" value="LRR_TYP"/>
    <property type="match status" value="7"/>
</dbReference>
<proteinExistence type="inferred from homology"/>
<evidence type="ECO:0000256" key="9">
    <source>
        <dbReference type="ARBA" id="ARBA00023136"/>
    </source>
</evidence>
<feature type="transmembrane region" description="Helical" evidence="12">
    <location>
        <begin position="630"/>
        <end position="652"/>
    </location>
</feature>
<dbReference type="GO" id="GO:0005886">
    <property type="term" value="C:plasma membrane"/>
    <property type="evidence" value="ECO:0007669"/>
    <property type="project" value="UniProtKB-SubCell"/>
</dbReference>
<dbReference type="FunFam" id="3.80.10.10:FF:000726">
    <property type="entry name" value="Probably inactive leucine-rich repeat receptor-like protein kinase"/>
    <property type="match status" value="1"/>
</dbReference>
<protein>
    <recommendedName>
        <fullName evidence="14">Protein kinase domain-containing protein</fullName>
    </recommendedName>
</protein>
<dbReference type="SMART" id="SM00365">
    <property type="entry name" value="LRR_SD22"/>
    <property type="match status" value="3"/>
</dbReference>
<accession>A0AAN7LPN8</accession>
<dbReference type="InterPro" id="IPR000719">
    <property type="entry name" value="Prot_kinase_dom"/>
</dbReference>
<dbReference type="Gene3D" id="3.30.200.20">
    <property type="entry name" value="Phosphorylase Kinase, domain 1"/>
    <property type="match status" value="1"/>
</dbReference>
<evidence type="ECO:0000256" key="5">
    <source>
        <dbReference type="ARBA" id="ARBA00022692"/>
    </source>
</evidence>
<comment type="similarity">
    <text evidence="3">Belongs to the RLP family.</text>
</comment>
<dbReference type="Pfam" id="PF00069">
    <property type="entry name" value="Pkinase"/>
    <property type="match status" value="1"/>
</dbReference>
<dbReference type="InterPro" id="IPR001611">
    <property type="entry name" value="Leu-rich_rpt"/>
</dbReference>
<dbReference type="Pfam" id="PF08263">
    <property type="entry name" value="LRRNT_2"/>
    <property type="match status" value="1"/>
</dbReference>
<dbReference type="SUPFAM" id="SSF56112">
    <property type="entry name" value="Protein kinase-like (PK-like)"/>
    <property type="match status" value="1"/>
</dbReference>
<dbReference type="PROSITE" id="PS50011">
    <property type="entry name" value="PROTEIN_KINASE_DOM"/>
    <property type="match status" value="1"/>
</dbReference>
<dbReference type="Proteomes" id="UP001346149">
    <property type="component" value="Unassembled WGS sequence"/>
</dbReference>
<dbReference type="EMBL" id="JAXQNO010000008">
    <property type="protein sequence ID" value="KAK4792793.1"/>
    <property type="molecule type" value="Genomic_DNA"/>
</dbReference>
<dbReference type="PANTHER" id="PTHR27000">
    <property type="entry name" value="LEUCINE-RICH REPEAT RECEPTOR-LIKE PROTEIN KINASE FAMILY PROTEIN-RELATED"/>
    <property type="match status" value="1"/>
</dbReference>
<keyword evidence="4" id="KW-0433">Leucine-rich repeat</keyword>
<dbReference type="Gene3D" id="3.80.10.10">
    <property type="entry name" value="Ribonuclease Inhibitor"/>
    <property type="match status" value="4"/>
</dbReference>
<dbReference type="Pfam" id="PF13855">
    <property type="entry name" value="LRR_8"/>
    <property type="match status" value="1"/>
</dbReference>
<dbReference type="Pfam" id="PF00560">
    <property type="entry name" value="LRR_1"/>
    <property type="match status" value="6"/>
</dbReference>
<evidence type="ECO:0000256" key="7">
    <source>
        <dbReference type="ARBA" id="ARBA00022737"/>
    </source>
</evidence>
<sequence length="967" mass="105336">MGGGGRCPNLVFLLISMILLLGTPALHGQELELLLSFKSSVHDPQGFLSSWSNGSSSNFCSWQGITCDSSSHVTAIQIPGKDISGKLPPTIFQLGSIETVDLSSNQFSGEIPGNMFSRSSLKSLNLSGNNLTGPIPRGSISSLEVLDLSNNILSGEIPQDIGSFTSLRVLDLGGNVLTGEIPNSIPSIQSLEFLTLASNQLAGGIPRSFGQMKRLKWIYLGYNNLSGEIPDELGEITHLTHLDLVYNNLTGPIPPTLGNLSNLQYLFLYQNRLTGSIPSSIFGLEKLLSLDLSDNFLSGEVPELIVRLQRLEILHLFGNSFNGNIPISLASMPRLHVLQLWSNNLSGPIPDDLGKRSNLTIIDLSTNSLTGRIPQHLCDSGNLVKLILFSNSLDGEIPESLTSCKSLQRVRLQNNRLSGGLSPEFTRLPLVYYLDLSGNILSGSVGEQLWNMPSLQMLNLARNRFSGTLPDCLGNGRIESLDLSENRFSGNVSVGFGDLCGLMQMKLSGNDLSGGIPEEIARCTKLVSLDLSRNRITGPIPISLSKMPVLGELDLSENELIGTIPSNLGQMEPLIKVNVSYNHLHGKLPSTGAFIAINASAVSGNNLCGGVKSTGLPPCRGGAARRSIRWSLFICLLVTAIMICLAYAFVLIRQRRGPTLQKTIDTEDGVWEVLYFDPEASKMLPLNDVMSAVMEQNVISRGKNGTSYKGRSSTEAVDFLVKELDGVPLDATNHGVEAFELGKLRHRNIVKLLAIFSSQKKVYLVYEYVKGKKLREVVHGLSWDKRLKIAVGIARALKFLHFSCRVNARIGDISPEKIIVDSLDEARLRLSHPQPTDKRFISSSYRGPDEPDGKEKSHIYSFGLILIKLLTGKSPTDGESFGVHGNIVHWGRYCYSDCHMDSWVDPILKGTVSNSPNEMAEAMNLALHCTAADPTARPSADRVVKALESLLRTDSFVSGPRLPWCSV</sequence>
<name>A0AAN7LPN8_TRANT</name>
<evidence type="ECO:0000256" key="4">
    <source>
        <dbReference type="ARBA" id="ARBA00022614"/>
    </source>
</evidence>
<dbReference type="AlphaFoldDB" id="A0AAN7LPN8"/>
<dbReference type="FunFam" id="3.80.10.10:FF:000275">
    <property type="entry name" value="Leucine-rich repeat receptor-like protein kinase"/>
    <property type="match status" value="1"/>
</dbReference>
<evidence type="ECO:0000313" key="15">
    <source>
        <dbReference type="EMBL" id="KAK4792793.1"/>
    </source>
</evidence>
<dbReference type="GO" id="GO:0005524">
    <property type="term" value="F:ATP binding"/>
    <property type="evidence" value="ECO:0007669"/>
    <property type="project" value="InterPro"/>
</dbReference>
<organism evidence="15 16">
    <name type="scientific">Trapa natans</name>
    <name type="common">Water chestnut</name>
    <dbReference type="NCBI Taxonomy" id="22666"/>
    <lineage>
        <taxon>Eukaryota</taxon>
        <taxon>Viridiplantae</taxon>
        <taxon>Streptophyta</taxon>
        <taxon>Embryophyta</taxon>
        <taxon>Tracheophyta</taxon>
        <taxon>Spermatophyta</taxon>
        <taxon>Magnoliopsida</taxon>
        <taxon>eudicotyledons</taxon>
        <taxon>Gunneridae</taxon>
        <taxon>Pentapetalae</taxon>
        <taxon>rosids</taxon>
        <taxon>malvids</taxon>
        <taxon>Myrtales</taxon>
        <taxon>Lythraceae</taxon>
        <taxon>Trapa</taxon>
    </lineage>
</organism>
<feature type="domain" description="Protein kinase" evidence="14">
    <location>
        <begin position="693"/>
        <end position="951"/>
    </location>
</feature>
<dbReference type="SUPFAM" id="SSF52058">
    <property type="entry name" value="L domain-like"/>
    <property type="match status" value="3"/>
</dbReference>
<evidence type="ECO:0000256" key="10">
    <source>
        <dbReference type="ARBA" id="ARBA00023170"/>
    </source>
</evidence>